<feature type="compositionally biased region" description="Basic and acidic residues" evidence="1">
    <location>
        <begin position="62"/>
        <end position="77"/>
    </location>
</feature>
<accession>A0ABN8Z882</accession>
<proteinExistence type="predicted"/>
<keyword evidence="3" id="KW-1185">Reference proteome</keyword>
<evidence type="ECO:0000256" key="1">
    <source>
        <dbReference type="SAM" id="MobiDB-lite"/>
    </source>
</evidence>
<name>A0ABN8Z882_RANTA</name>
<organism evidence="2 3">
    <name type="scientific">Rangifer tarandus platyrhynchus</name>
    <name type="common">Svalbard reindeer</name>
    <dbReference type="NCBI Taxonomy" id="3082113"/>
    <lineage>
        <taxon>Eukaryota</taxon>
        <taxon>Metazoa</taxon>
        <taxon>Chordata</taxon>
        <taxon>Craniata</taxon>
        <taxon>Vertebrata</taxon>
        <taxon>Euteleostomi</taxon>
        <taxon>Mammalia</taxon>
        <taxon>Eutheria</taxon>
        <taxon>Laurasiatheria</taxon>
        <taxon>Artiodactyla</taxon>
        <taxon>Ruminantia</taxon>
        <taxon>Pecora</taxon>
        <taxon>Cervidae</taxon>
        <taxon>Odocoileinae</taxon>
        <taxon>Rangifer</taxon>
    </lineage>
</organism>
<protein>
    <submittedName>
        <fullName evidence="2">Uncharacterized protein</fullName>
    </submittedName>
</protein>
<sequence>MDEVLGSKGHPREPLRSRRGSRKLLDFPVAAAFARNRNPGPAPRASRELATGACARGWVRTGRPERPLPDRRSRGGDHTACSCEAGCKPVARSGRLGEEGGSARAGCRQEAGPSLGWGNPAKCLDSPRRRGSGRARHSFVETGRARNSGEQRPARAVPSQGQPCPAAPRPGHPLPSPRSHWNRAPSARKSSPRRDPRLLPSDSVCCRGEPAFAAGGNGGTGRRRARGTRKLGTKTLAGRVTGPRAGSGGRWRSRKQLCGEGGQRRGPPTPPRLSVPGLCRRPVCAKPLAASGWPCVFVARIRGLCWGFECILACGRPLLPRRLFGGSSSGSGPRFQAVSAGGGGWGWLRWVVGGPPGAAGRGATGVLWATSPKEGNQVERVSVRALALWLSGRHRIDWGVVVTRMQGDCPLGKVHG</sequence>
<reference evidence="2" key="1">
    <citation type="submission" date="2023-04" db="EMBL/GenBank/DDBJ databases">
        <authorList>
            <consortium name="ELIXIR-Norway"/>
        </authorList>
    </citation>
    <scope>NUCLEOTIDE SEQUENCE [LARGE SCALE GENOMIC DNA]</scope>
</reference>
<dbReference type="Proteomes" id="UP001176941">
    <property type="component" value="Chromosome 3"/>
</dbReference>
<dbReference type="EMBL" id="OX459939">
    <property type="protein sequence ID" value="CAI9170117.1"/>
    <property type="molecule type" value="Genomic_DNA"/>
</dbReference>
<gene>
    <name evidence="2" type="ORF">MRATA1EN1_LOCUS19079</name>
</gene>
<feature type="compositionally biased region" description="Basic and acidic residues" evidence="1">
    <location>
        <begin position="143"/>
        <end position="153"/>
    </location>
</feature>
<evidence type="ECO:0000313" key="2">
    <source>
        <dbReference type="EMBL" id="CAI9170117.1"/>
    </source>
</evidence>
<feature type="compositionally biased region" description="Pro residues" evidence="1">
    <location>
        <begin position="165"/>
        <end position="176"/>
    </location>
</feature>
<feature type="compositionally biased region" description="Basic residues" evidence="1">
    <location>
        <begin position="221"/>
        <end position="232"/>
    </location>
</feature>
<feature type="region of interest" description="Disordered" evidence="1">
    <location>
        <begin position="1"/>
        <end position="273"/>
    </location>
</feature>
<evidence type="ECO:0000313" key="3">
    <source>
        <dbReference type="Proteomes" id="UP001176941"/>
    </source>
</evidence>